<dbReference type="InterPro" id="IPR001110">
    <property type="entry name" value="UPF0012_CS"/>
</dbReference>
<dbReference type="InterPro" id="IPR003010">
    <property type="entry name" value="C-N_Hydrolase"/>
</dbReference>
<gene>
    <name evidence="3" type="ORF">ACFFIP_16200</name>
</gene>
<dbReference type="PROSITE" id="PS01227">
    <property type="entry name" value="UPF0012"/>
    <property type="match status" value="1"/>
</dbReference>
<accession>A0ABV6FX80</accession>
<dbReference type="PANTHER" id="PTHR47799:SF1">
    <property type="entry name" value="OMEGA-AMIDASE YAFV"/>
    <property type="match status" value="1"/>
</dbReference>
<evidence type="ECO:0000259" key="2">
    <source>
        <dbReference type="PROSITE" id="PS50263"/>
    </source>
</evidence>
<organism evidence="3 4">
    <name type="scientific">Fontibacter flavus</name>
    <dbReference type="NCBI Taxonomy" id="654838"/>
    <lineage>
        <taxon>Bacteria</taxon>
        <taxon>Pseudomonadati</taxon>
        <taxon>Bacteroidota</taxon>
        <taxon>Cytophagia</taxon>
        <taxon>Cytophagales</taxon>
        <taxon>Cyclobacteriaceae</taxon>
        <taxon>Fontibacter</taxon>
    </lineage>
</organism>
<protein>
    <submittedName>
        <fullName evidence="3">Amidohydrolase</fullName>
    </submittedName>
</protein>
<name>A0ABV6FX80_9BACT</name>
<dbReference type="PROSITE" id="PS50263">
    <property type="entry name" value="CN_HYDROLASE"/>
    <property type="match status" value="1"/>
</dbReference>
<dbReference type="Pfam" id="PF00795">
    <property type="entry name" value="CN_hydrolase"/>
    <property type="match status" value="1"/>
</dbReference>
<reference evidence="3 4" key="1">
    <citation type="submission" date="2024-09" db="EMBL/GenBank/DDBJ databases">
        <authorList>
            <person name="Sun Q."/>
            <person name="Mori K."/>
        </authorList>
    </citation>
    <scope>NUCLEOTIDE SEQUENCE [LARGE SCALE GENOMIC DNA]</scope>
    <source>
        <strain evidence="3 4">CCM 7650</strain>
    </source>
</reference>
<proteinExistence type="inferred from homology"/>
<keyword evidence="4" id="KW-1185">Reference proteome</keyword>
<comment type="similarity">
    <text evidence="1">Belongs to the carbon-nitrogen hydrolase superfamily. NIT1/NIT2 family.</text>
</comment>
<dbReference type="NCBIfam" id="NF007757">
    <property type="entry name" value="PRK10438.1"/>
    <property type="match status" value="1"/>
</dbReference>
<feature type="domain" description="CN hydrolase" evidence="2">
    <location>
        <begin position="9"/>
        <end position="245"/>
    </location>
</feature>
<dbReference type="Proteomes" id="UP001589797">
    <property type="component" value="Unassembled WGS sequence"/>
</dbReference>
<dbReference type="Gene3D" id="3.60.110.10">
    <property type="entry name" value="Carbon-nitrogen hydrolase"/>
    <property type="match status" value="1"/>
</dbReference>
<comment type="caution">
    <text evidence="3">The sequence shown here is derived from an EMBL/GenBank/DDBJ whole genome shotgun (WGS) entry which is preliminary data.</text>
</comment>
<dbReference type="EMBL" id="JBHLWI010000047">
    <property type="protein sequence ID" value="MFC0264234.1"/>
    <property type="molecule type" value="Genomic_DNA"/>
</dbReference>
<evidence type="ECO:0000256" key="1">
    <source>
        <dbReference type="ARBA" id="ARBA00010613"/>
    </source>
</evidence>
<dbReference type="InterPro" id="IPR052737">
    <property type="entry name" value="Omega-amidase_YafV"/>
</dbReference>
<dbReference type="RefSeq" id="WP_382388749.1">
    <property type="nucleotide sequence ID" value="NZ_JBHLWI010000047.1"/>
</dbReference>
<evidence type="ECO:0000313" key="4">
    <source>
        <dbReference type="Proteomes" id="UP001589797"/>
    </source>
</evidence>
<dbReference type="SUPFAM" id="SSF56317">
    <property type="entry name" value="Carbon-nitrogen hydrolase"/>
    <property type="match status" value="1"/>
</dbReference>
<dbReference type="InterPro" id="IPR036526">
    <property type="entry name" value="C-N_Hydrolase_sf"/>
</dbReference>
<dbReference type="PANTHER" id="PTHR47799">
    <property type="entry name" value="OMEGA-AMIDASE YAFV"/>
    <property type="match status" value="1"/>
</dbReference>
<evidence type="ECO:0000313" key="3">
    <source>
        <dbReference type="EMBL" id="MFC0264234.1"/>
    </source>
</evidence>
<sequence length="267" mass="31112">MTAEKTELLRIALVQTNLYWKDKTANMAILEEKIMGFEKEVDLIVLPEMFSTGFTMDAEEVSEPMNLYTCKWMKLIAKQKKAILTGSAIIKEDGKYFNRLLWVEPNSEISWYDKRHLFRMADEDSHFSMGKERKVFECKGWRVLPQVCYDLRFPVWSRNRTQGGEMEYDLQLYVASWPTPRVNAWDILLKARAVENLCYSIGVNRIGQDGNAVPYSGHSGAYDFKGEQLVFSANKEEILFVDLDYKALEDYRKKFPAWRDADGFSLE</sequence>
<dbReference type="CDD" id="cd07575">
    <property type="entry name" value="Xc-1258_like"/>
    <property type="match status" value="1"/>
</dbReference>